<protein>
    <recommendedName>
        <fullName evidence="3 8">Alpha-galactosidase</fullName>
        <ecNumber evidence="3 8">3.2.1.22</ecNumber>
    </recommendedName>
    <alternativeName>
        <fullName evidence="8">Melibiase</fullName>
    </alternativeName>
</protein>
<dbReference type="CDD" id="cd14792">
    <property type="entry name" value="GH27"/>
    <property type="match status" value="1"/>
</dbReference>
<dbReference type="FunFam" id="2.60.40.1180:FF:000008">
    <property type="entry name" value="Alpha-galactosidase"/>
    <property type="match status" value="1"/>
</dbReference>
<evidence type="ECO:0000256" key="4">
    <source>
        <dbReference type="ARBA" id="ARBA00022729"/>
    </source>
</evidence>
<dbReference type="PRINTS" id="PR00740">
    <property type="entry name" value="GLHYDRLASE27"/>
</dbReference>
<keyword evidence="4" id="KW-0732">Signal</keyword>
<dbReference type="STRING" id="3818.A0A444X4U2"/>
<accession>A0A444X4U2</accession>
<evidence type="ECO:0000256" key="3">
    <source>
        <dbReference type="ARBA" id="ARBA00012755"/>
    </source>
</evidence>
<evidence type="ECO:0000256" key="7">
    <source>
        <dbReference type="ARBA" id="ARBA00023295"/>
    </source>
</evidence>
<dbReference type="Proteomes" id="UP000289738">
    <property type="component" value="Chromosome B10"/>
</dbReference>
<gene>
    <name evidence="10" type="ORF">Ahy_B10g104153</name>
</gene>
<dbReference type="InterPro" id="IPR013785">
    <property type="entry name" value="Aldolase_TIM"/>
</dbReference>
<dbReference type="GO" id="GO:0004557">
    <property type="term" value="F:alpha-galactosidase activity"/>
    <property type="evidence" value="ECO:0007669"/>
    <property type="project" value="UniProtKB-EC"/>
</dbReference>
<dbReference type="InterPro" id="IPR002241">
    <property type="entry name" value="Glyco_hydro_27"/>
</dbReference>
<evidence type="ECO:0000313" key="11">
    <source>
        <dbReference type="Proteomes" id="UP000289738"/>
    </source>
</evidence>
<dbReference type="InterPro" id="IPR041233">
    <property type="entry name" value="Melibiase_C"/>
</dbReference>
<dbReference type="Pfam" id="PF16499">
    <property type="entry name" value="Melibiase_2"/>
    <property type="match status" value="1"/>
</dbReference>
<reference evidence="10 11" key="1">
    <citation type="submission" date="2019-01" db="EMBL/GenBank/DDBJ databases">
        <title>Sequencing of cultivated peanut Arachis hypogaea provides insights into genome evolution and oil improvement.</title>
        <authorList>
            <person name="Chen X."/>
        </authorList>
    </citation>
    <scope>NUCLEOTIDE SEQUENCE [LARGE SCALE GENOMIC DNA]</scope>
    <source>
        <strain evidence="11">cv. Fuhuasheng</strain>
        <tissue evidence="10">Leaves</tissue>
    </source>
</reference>
<keyword evidence="5 8" id="KW-0378">Hydrolase</keyword>
<dbReference type="EC" id="3.2.1.22" evidence="3 8"/>
<evidence type="ECO:0000256" key="8">
    <source>
        <dbReference type="RuleBase" id="RU361168"/>
    </source>
</evidence>
<feature type="domain" description="Alpha galactosidase C-terminal" evidence="9">
    <location>
        <begin position="350"/>
        <end position="425"/>
    </location>
</feature>
<dbReference type="OrthoDB" id="5795902at2759"/>
<comment type="caution">
    <text evidence="10">The sequence shown here is derived from an EMBL/GenBank/DDBJ whole genome shotgun (WGS) entry which is preliminary data.</text>
</comment>
<dbReference type="SUPFAM" id="SSF51011">
    <property type="entry name" value="Glycosyl hydrolase domain"/>
    <property type="match status" value="1"/>
</dbReference>
<comment type="catalytic activity">
    <reaction evidence="1 8">
        <text>Hydrolysis of terminal, non-reducing alpha-D-galactose residues in alpha-D-galactosides, including galactose oligosaccharides, galactomannans and galactolipids.</text>
        <dbReference type="EC" id="3.2.1.22"/>
    </reaction>
</comment>
<proteinExistence type="inferred from homology"/>
<dbReference type="InterPro" id="IPR000111">
    <property type="entry name" value="Glyco_hydro_27/36_CS"/>
</dbReference>
<dbReference type="Gene3D" id="2.60.40.1180">
    <property type="entry name" value="Golgi alpha-mannosidase II"/>
    <property type="match status" value="1"/>
</dbReference>
<dbReference type="FunFam" id="3.20.20.70:FF:000093">
    <property type="entry name" value="Alpha-galactosidase"/>
    <property type="match status" value="1"/>
</dbReference>
<dbReference type="EMBL" id="SDMP01000020">
    <property type="protein sequence ID" value="RYQ84694.1"/>
    <property type="molecule type" value="Genomic_DNA"/>
</dbReference>
<evidence type="ECO:0000256" key="2">
    <source>
        <dbReference type="ARBA" id="ARBA00009743"/>
    </source>
</evidence>
<comment type="similarity">
    <text evidence="2 8">Belongs to the glycosyl hydrolase 27 family.</text>
</comment>
<keyword evidence="6 8" id="KW-1015">Disulfide bond</keyword>
<dbReference type="InterPro" id="IPR013780">
    <property type="entry name" value="Glyco_hydro_b"/>
</dbReference>
<dbReference type="SMR" id="A0A444X4U2"/>
<dbReference type="PROSITE" id="PS00512">
    <property type="entry name" value="ALPHA_GALACTOSIDASE"/>
    <property type="match status" value="1"/>
</dbReference>
<evidence type="ECO:0000256" key="1">
    <source>
        <dbReference type="ARBA" id="ARBA00001255"/>
    </source>
</evidence>
<organism evidence="10 11">
    <name type="scientific">Arachis hypogaea</name>
    <name type="common">Peanut</name>
    <dbReference type="NCBI Taxonomy" id="3818"/>
    <lineage>
        <taxon>Eukaryota</taxon>
        <taxon>Viridiplantae</taxon>
        <taxon>Streptophyta</taxon>
        <taxon>Embryophyta</taxon>
        <taxon>Tracheophyta</taxon>
        <taxon>Spermatophyta</taxon>
        <taxon>Magnoliopsida</taxon>
        <taxon>eudicotyledons</taxon>
        <taxon>Gunneridae</taxon>
        <taxon>Pentapetalae</taxon>
        <taxon>rosids</taxon>
        <taxon>fabids</taxon>
        <taxon>Fabales</taxon>
        <taxon>Fabaceae</taxon>
        <taxon>Papilionoideae</taxon>
        <taxon>50 kb inversion clade</taxon>
        <taxon>dalbergioids sensu lato</taxon>
        <taxon>Dalbergieae</taxon>
        <taxon>Pterocarpus clade</taxon>
        <taxon>Arachis</taxon>
    </lineage>
</organism>
<dbReference type="PANTHER" id="PTHR11452">
    <property type="entry name" value="ALPHA-GALACTOSIDASE/ALPHA-N-ACETYLGALACTOSAMINIDASE"/>
    <property type="match status" value="1"/>
</dbReference>
<dbReference type="GO" id="GO:0005975">
    <property type="term" value="P:carbohydrate metabolic process"/>
    <property type="evidence" value="ECO:0007669"/>
    <property type="project" value="InterPro"/>
</dbReference>
<sequence>MAKQKQSSTYLLYSAILLFTIFCVSSVLVSARVHPILQSFNQKPIFRSNFHSIYDTSNYGTFQLSNGLAKTPQMGWNSWNFFACNINETVIKETADALISTGLRDLGYVYVNIDDCWSSVTRNFKGQLVPDEKTFPSGIKALADYVHEKGLKLGIYSDAGAFTCQVRPGSIFHEKDDAALFASWGIDYLKYDNCYNLGIPPKKRYPPMRDALNATGRTIFYSLCEWGVDDPALWAGTVGNSWRTTEDINDTWASMSNIADLNDKWAAYAGPGGWNDPDMLEVGNGGMTYQEYRAHFSIWALMKAPLLIGCDVRNMTVETIEILTNKEVIDINQDPLGVQGRKVYVSGKDGCNQVWAGPLSGDRLAVALWNRCSNATTITASWNTIGLESGIRVSVRDLWQHNTLTSDAVSSFSAHVDAHDCHFYIFTPSPSVSHSVE</sequence>
<dbReference type="Gramene" id="arahy.Tifrunner.gnm2.ann2.Ah20g314500.1">
    <property type="protein sequence ID" value="arahy.Tifrunner.gnm2.ann2.Ah20g314500.1-CDS"/>
    <property type="gene ID" value="arahy.Tifrunner.gnm2.ann2.Ah20g314500"/>
</dbReference>
<name>A0A444X4U2_ARAHY</name>
<dbReference type="Pfam" id="PF17801">
    <property type="entry name" value="Melibiase_C"/>
    <property type="match status" value="1"/>
</dbReference>
<dbReference type="InterPro" id="IPR017853">
    <property type="entry name" value="GH"/>
</dbReference>
<evidence type="ECO:0000313" key="10">
    <source>
        <dbReference type="EMBL" id="RYQ84694.1"/>
    </source>
</evidence>
<keyword evidence="11" id="KW-1185">Reference proteome</keyword>
<dbReference type="PANTHER" id="PTHR11452:SF75">
    <property type="entry name" value="ALPHA-GALACTOSIDASE MEL1"/>
    <property type="match status" value="1"/>
</dbReference>
<dbReference type="SUPFAM" id="SSF51445">
    <property type="entry name" value="(Trans)glycosidases"/>
    <property type="match status" value="1"/>
</dbReference>
<evidence type="ECO:0000259" key="9">
    <source>
        <dbReference type="Pfam" id="PF17801"/>
    </source>
</evidence>
<evidence type="ECO:0000256" key="6">
    <source>
        <dbReference type="ARBA" id="ARBA00023157"/>
    </source>
</evidence>
<keyword evidence="7 8" id="KW-0326">Glycosidase</keyword>
<dbReference type="AlphaFoldDB" id="A0A444X4U2"/>
<dbReference type="Gene3D" id="3.20.20.70">
    <property type="entry name" value="Aldolase class I"/>
    <property type="match status" value="1"/>
</dbReference>
<evidence type="ECO:0000256" key="5">
    <source>
        <dbReference type="ARBA" id="ARBA00022801"/>
    </source>
</evidence>